<name>A0A9P6Q3X0_9FUNG</name>
<accession>A0A9P6Q3X0</accession>
<dbReference type="OrthoDB" id="10398280at2759"/>
<proteinExistence type="predicted"/>
<organism evidence="2 3">
    <name type="scientific">Actinomortierella ambigua</name>
    <dbReference type="NCBI Taxonomy" id="1343610"/>
    <lineage>
        <taxon>Eukaryota</taxon>
        <taxon>Fungi</taxon>
        <taxon>Fungi incertae sedis</taxon>
        <taxon>Mucoromycota</taxon>
        <taxon>Mortierellomycotina</taxon>
        <taxon>Mortierellomycetes</taxon>
        <taxon>Mortierellales</taxon>
        <taxon>Mortierellaceae</taxon>
        <taxon>Actinomortierella</taxon>
    </lineage>
</organism>
<dbReference type="EMBL" id="JAAAJB010000287">
    <property type="protein sequence ID" value="KAG0259356.1"/>
    <property type="molecule type" value="Genomic_DNA"/>
</dbReference>
<dbReference type="Proteomes" id="UP000807716">
    <property type="component" value="Unassembled WGS sequence"/>
</dbReference>
<feature type="signal peptide" evidence="1">
    <location>
        <begin position="1"/>
        <end position="22"/>
    </location>
</feature>
<protein>
    <submittedName>
        <fullName evidence="2">Uncharacterized protein</fullName>
    </submittedName>
</protein>
<comment type="caution">
    <text evidence="2">The sequence shown here is derived from an EMBL/GenBank/DDBJ whole genome shotgun (WGS) entry which is preliminary data.</text>
</comment>
<reference evidence="2" key="1">
    <citation type="journal article" date="2020" name="Fungal Divers.">
        <title>Resolving the Mortierellaceae phylogeny through synthesis of multi-gene phylogenetics and phylogenomics.</title>
        <authorList>
            <person name="Vandepol N."/>
            <person name="Liber J."/>
            <person name="Desiro A."/>
            <person name="Na H."/>
            <person name="Kennedy M."/>
            <person name="Barry K."/>
            <person name="Grigoriev I.V."/>
            <person name="Miller A.N."/>
            <person name="O'Donnell K."/>
            <person name="Stajich J.E."/>
            <person name="Bonito G."/>
        </authorList>
    </citation>
    <scope>NUCLEOTIDE SEQUENCE</scope>
    <source>
        <strain evidence="2">BC1065</strain>
    </source>
</reference>
<sequence>MHIKQVIAAFTILAFASSSAMAQSPECTLCVTTQIHTISECKDVPFEGVPNPFQLTDKQKSCFCKVADSMATLDTCSQVCPVEDMAQIKAAYIAVKPLCLSIFKSGSSTLSVSKAGVALVAVAAALHGAL</sequence>
<keyword evidence="1" id="KW-0732">Signal</keyword>
<evidence type="ECO:0000313" key="2">
    <source>
        <dbReference type="EMBL" id="KAG0259356.1"/>
    </source>
</evidence>
<keyword evidence="3" id="KW-1185">Reference proteome</keyword>
<evidence type="ECO:0000256" key="1">
    <source>
        <dbReference type="SAM" id="SignalP"/>
    </source>
</evidence>
<evidence type="ECO:0000313" key="3">
    <source>
        <dbReference type="Proteomes" id="UP000807716"/>
    </source>
</evidence>
<dbReference type="AlphaFoldDB" id="A0A9P6Q3X0"/>
<feature type="chain" id="PRO_5040188016" evidence="1">
    <location>
        <begin position="23"/>
        <end position="130"/>
    </location>
</feature>
<gene>
    <name evidence="2" type="ORF">DFQ27_004098</name>
</gene>